<proteinExistence type="inferred from homology"/>
<keyword evidence="12" id="KW-1003">Cell membrane</keyword>
<evidence type="ECO:0000256" key="8">
    <source>
        <dbReference type="ARBA" id="ARBA00031306"/>
    </source>
</evidence>
<dbReference type="GO" id="GO:0005886">
    <property type="term" value="C:plasma membrane"/>
    <property type="evidence" value="ECO:0007669"/>
    <property type="project" value="UniProtKB-SubCell"/>
</dbReference>
<evidence type="ECO:0000256" key="10">
    <source>
        <dbReference type="PIRNR" id="PIRNR006268"/>
    </source>
</evidence>
<keyword evidence="14" id="KW-1185">Reference proteome</keyword>
<dbReference type="InterPro" id="IPR003374">
    <property type="entry name" value="ApbE-like_sf"/>
</dbReference>
<dbReference type="Proteomes" id="UP000199441">
    <property type="component" value="Unassembled WGS sequence"/>
</dbReference>
<evidence type="ECO:0000256" key="4">
    <source>
        <dbReference type="ARBA" id="ARBA00022679"/>
    </source>
</evidence>
<dbReference type="PROSITE" id="PS51257">
    <property type="entry name" value="PROKAR_LIPOPROTEIN"/>
    <property type="match status" value="1"/>
</dbReference>
<evidence type="ECO:0000313" key="13">
    <source>
        <dbReference type="EMBL" id="SDX61610.1"/>
    </source>
</evidence>
<evidence type="ECO:0000256" key="11">
    <source>
        <dbReference type="PIRSR" id="PIRSR006268-2"/>
    </source>
</evidence>
<dbReference type="RefSeq" id="WP_089948774.1">
    <property type="nucleotide sequence ID" value="NZ_FNOI01000010.1"/>
</dbReference>
<dbReference type="InterPro" id="IPR006311">
    <property type="entry name" value="TAT_signal"/>
</dbReference>
<dbReference type="GO" id="GO:0046872">
    <property type="term" value="F:metal ion binding"/>
    <property type="evidence" value="ECO:0007669"/>
    <property type="project" value="UniProtKB-UniRule"/>
</dbReference>
<gene>
    <name evidence="13" type="ORF">SAMN04488001_0031</name>
</gene>
<evidence type="ECO:0000256" key="5">
    <source>
        <dbReference type="ARBA" id="ARBA00022723"/>
    </source>
</evidence>
<dbReference type="PANTHER" id="PTHR30040">
    <property type="entry name" value="THIAMINE BIOSYNTHESIS LIPOPROTEIN APBE"/>
    <property type="match status" value="1"/>
</dbReference>
<keyword evidence="12" id="KW-0997">Cell inner membrane</keyword>
<sequence>MTSRRRFLTISAAAISCAGTSTAQPVYTWQGVALGARATLRLAHPDAKAISGRVAAEVLRLENIFSLYRADSALSRLNQTATLENPPFELLECLSLASMVHDKSAGRFDPTVQPLWDVYAQASALGTAPDQHDIDRAMTLTGWRDVALSPSQITMRHGMALTLNGIAQGYIADRVADLLQGEGLTDILIDTGEFRAVGGHPDGGAWPVKLNAGGSVPLKTRALATSAPLGTTFDQGGQLGHILDPRTGRPTLSNWREITVTAPFSALADAVSTAACICETRADIDALISYFNAVEVAAVT</sequence>
<keyword evidence="5 10" id="KW-0479">Metal-binding</keyword>
<feature type="binding site" evidence="11">
    <location>
        <position position="273"/>
    </location>
    <ligand>
        <name>Mg(2+)</name>
        <dbReference type="ChEBI" id="CHEBI:18420"/>
    </ligand>
</feature>
<dbReference type="PANTHER" id="PTHR30040:SF2">
    <property type="entry name" value="FAD:PROTEIN FMN TRANSFERASE"/>
    <property type="match status" value="1"/>
</dbReference>
<comment type="catalytic activity">
    <reaction evidence="9 10 12">
        <text>L-threonyl-[protein] + FAD = FMN-L-threonyl-[protein] + AMP + H(+)</text>
        <dbReference type="Rhea" id="RHEA:36847"/>
        <dbReference type="Rhea" id="RHEA-COMP:11060"/>
        <dbReference type="Rhea" id="RHEA-COMP:11061"/>
        <dbReference type="ChEBI" id="CHEBI:15378"/>
        <dbReference type="ChEBI" id="CHEBI:30013"/>
        <dbReference type="ChEBI" id="CHEBI:57692"/>
        <dbReference type="ChEBI" id="CHEBI:74257"/>
        <dbReference type="ChEBI" id="CHEBI:456215"/>
        <dbReference type="EC" id="2.7.1.180"/>
    </reaction>
</comment>
<evidence type="ECO:0000256" key="1">
    <source>
        <dbReference type="ARBA" id="ARBA00011955"/>
    </source>
</evidence>
<feature type="binding site" evidence="11">
    <location>
        <position position="165"/>
    </location>
    <ligand>
        <name>Mg(2+)</name>
        <dbReference type="ChEBI" id="CHEBI:18420"/>
    </ligand>
</feature>
<protein>
    <recommendedName>
        <fullName evidence="2 10">FAD:protein FMN transferase</fullName>
        <ecNumber evidence="1 10">2.7.1.180</ecNumber>
    </recommendedName>
    <alternativeName>
        <fullName evidence="8 10">Flavin transferase</fullName>
    </alternativeName>
</protein>
<evidence type="ECO:0000256" key="2">
    <source>
        <dbReference type="ARBA" id="ARBA00016337"/>
    </source>
</evidence>
<evidence type="ECO:0000256" key="6">
    <source>
        <dbReference type="ARBA" id="ARBA00022827"/>
    </source>
</evidence>
<keyword evidence="12" id="KW-0472">Membrane</keyword>
<comment type="function">
    <text evidence="12">Flavin transferase that catalyzes the transfer of the FMN moiety of FAD and its covalent binding to the hydroxyl group of a threonine residue in a target flavoprotein.</text>
</comment>
<dbReference type="EMBL" id="FNOI01000010">
    <property type="protein sequence ID" value="SDX61610.1"/>
    <property type="molecule type" value="Genomic_DNA"/>
</dbReference>
<dbReference type="Gene3D" id="3.10.520.10">
    <property type="entry name" value="ApbE-like domains"/>
    <property type="match status" value="1"/>
</dbReference>
<organism evidence="13 14">
    <name type="scientific">Litoreibacter albidus</name>
    <dbReference type="NCBI Taxonomy" id="670155"/>
    <lineage>
        <taxon>Bacteria</taxon>
        <taxon>Pseudomonadati</taxon>
        <taxon>Pseudomonadota</taxon>
        <taxon>Alphaproteobacteria</taxon>
        <taxon>Rhodobacterales</taxon>
        <taxon>Roseobacteraceae</taxon>
        <taxon>Litoreibacter</taxon>
    </lineage>
</organism>
<keyword evidence="4 10" id="KW-0808">Transferase</keyword>
<evidence type="ECO:0000256" key="3">
    <source>
        <dbReference type="ARBA" id="ARBA00022630"/>
    </source>
</evidence>
<dbReference type="InterPro" id="IPR024932">
    <property type="entry name" value="ApbE"/>
</dbReference>
<keyword evidence="7 10" id="KW-0460">Magnesium</keyword>
<evidence type="ECO:0000313" key="14">
    <source>
        <dbReference type="Proteomes" id="UP000199441"/>
    </source>
</evidence>
<keyword evidence="12 13" id="KW-0449">Lipoprotein</keyword>
<reference evidence="14" key="1">
    <citation type="submission" date="2016-10" db="EMBL/GenBank/DDBJ databases">
        <authorList>
            <person name="Varghese N."/>
            <person name="Submissions S."/>
        </authorList>
    </citation>
    <scope>NUCLEOTIDE SEQUENCE [LARGE SCALE GENOMIC DNA]</scope>
    <source>
        <strain evidence="14">DSM 26922</strain>
    </source>
</reference>
<dbReference type="EC" id="2.7.1.180" evidence="1 10"/>
<feature type="binding site" evidence="11">
    <location>
        <position position="269"/>
    </location>
    <ligand>
        <name>Mg(2+)</name>
        <dbReference type="ChEBI" id="CHEBI:18420"/>
    </ligand>
</feature>
<accession>A0A1H3D5M2</accession>
<comment type="cofactor">
    <cofactor evidence="11">
        <name>Mg(2+)</name>
        <dbReference type="ChEBI" id="CHEBI:18420"/>
    </cofactor>
    <cofactor evidence="11">
        <name>Mn(2+)</name>
        <dbReference type="ChEBI" id="CHEBI:29035"/>
    </cofactor>
    <text evidence="11">Magnesium. Can also use manganese.</text>
</comment>
<dbReference type="PIRSF" id="PIRSF006268">
    <property type="entry name" value="ApbE"/>
    <property type="match status" value="1"/>
</dbReference>
<dbReference type="STRING" id="670155.SAMN04488001_0031"/>
<keyword evidence="6 10" id="KW-0274">FAD</keyword>
<evidence type="ECO:0000256" key="9">
    <source>
        <dbReference type="ARBA" id="ARBA00048540"/>
    </source>
</evidence>
<dbReference type="SUPFAM" id="SSF143631">
    <property type="entry name" value="ApbE-like"/>
    <property type="match status" value="1"/>
</dbReference>
<comment type="similarity">
    <text evidence="10 12">Belongs to the ApbE family.</text>
</comment>
<keyword evidence="12" id="KW-0732">Signal</keyword>
<dbReference type="GO" id="GO:0016740">
    <property type="term" value="F:transferase activity"/>
    <property type="evidence" value="ECO:0007669"/>
    <property type="project" value="UniProtKB-UniRule"/>
</dbReference>
<evidence type="ECO:0000256" key="12">
    <source>
        <dbReference type="RuleBase" id="RU363002"/>
    </source>
</evidence>
<evidence type="ECO:0000256" key="7">
    <source>
        <dbReference type="ARBA" id="ARBA00022842"/>
    </source>
</evidence>
<dbReference type="Pfam" id="PF02424">
    <property type="entry name" value="ApbE"/>
    <property type="match status" value="1"/>
</dbReference>
<name>A0A1H3D5M2_9RHOB</name>
<dbReference type="PROSITE" id="PS51318">
    <property type="entry name" value="TAT"/>
    <property type="match status" value="1"/>
</dbReference>
<feature type="chain" id="PRO_5011332093" description="FAD:protein FMN transferase" evidence="12">
    <location>
        <begin position="24"/>
        <end position="300"/>
    </location>
</feature>
<feature type="signal peptide" evidence="12">
    <location>
        <begin position="1"/>
        <end position="23"/>
    </location>
</feature>
<dbReference type="OrthoDB" id="9778595at2"/>
<dbReference type="AlphaFoldDB" id="A0A1H3D5M2"/>
<keyword evidence="3 10" id="KW-0285">Flavoprotein</keyword>
<comment type="subcellular location">
    <subcellularLocation>
        <location evidence="12">Cell inner membrane</location>
        <topology evidence="12">Lipid-anchor</topology>
        <orientation evidence="12">Periplasmic side</orientation>
    </subcellularLocation>
</comment>